<evidence type="ECO:0000256" key="8">
    <source>
        <dbReference type="ARBA" id="ARBA00023316"/>
    </source>
</evidence>
<keyword evidence="6" id="KW-0574">Periplasm</keyword>
<evidence type="ECO:0000256" key="4">
    <source>
        <dbReference type="ARBA" id="ARBA00011901"/>
    </source>
</evidence>
<dbReference type="PANTHER" id="PTHR30404:SF0">
    <property type="entry name" value="N-ACETYLMURAMOYL-L-ALANINE AMIDASE AMIC"/>
    <property type="match status" value="1"/>
</dbReference>
<dbReference type="SUPFAM" id="SSF53187">
    <property type="entry name" value="Zn-dependent exopeptidases"/>
    <property type="match status" value="1"/>
</dbReference>
<keyword evidence="8" id="KW-0961">Cell wall biogenesis/degradation</keyword>
<name>A0A8J7VVW2_9GAMM</name>
<evidence type="ECO:0000313" key="14">
    <source>
        <dbReference type="Proteomes" id="UP000675747"/>
    </source>
</evidence>
<dbReference type="Proteomes" id="UP000675747">
    <property type="component" value="Unassembled WGS sequence"/>
</dbReference>
<dbReference type="Pfam" id="PF01520">
    <property type="entry name" value="Amidase_3"/>
    <property type="match status" value="1"/>
</dbReference>
<dbReference type="InterPro" id="IPR021731">
    <property type="entry name" value="AMIN_dom"/>
</dbReference>
<reference evidence="12" key="2">
    <citation type="submission" date="2021-04" db="EMBL/GenBank/DDBJ databases">
        <authorList>
            <person name="Karlyshev A.V."/>
        </authorList>
    </citation>
    <scope>NUCLEOTIDE SEQUENCE</scope>
    <source>
        <strain evidence="12">LMG 29479</strain>
    </source>
</reference>
<dbReference type="SUPFAM" id="SSF54106">
    <property type="entry name" value="LysM domain"/>
    <property type="match status" value="1"/>
</dbReference>
<reference evidence="13 14" key="1">
    <citation type="journal article" date="2021" name="Microbiol. Resour. Announc.">
        <title>Draft Genome Sequence of Coralloluteibacterium stylophorae LMG 29479T.</title>
        <authorList>
            <person name="Karlyshev A.V."/>
            <person name="Kudryashova E.B."/>
            <person name="Ariskina E.V."/>
            <person name="Conroy A.P."/>
            <person name="Abidueva E.Y."/>
        </authorList>
    </citation>
    <scope>NUCLEOTIDE SEQUENCE [LARGE SCALE GENOMIC DNA]</scope>
    <source>
        <strain evidence="13 14">LMG 29479</strain>
    </source>
</reference>
<accession>A0A8J7VVW2</accession>
<dbReference type="GO" id="GO:0030288">
    <property type="term" value="C:outer membrane-bounded periplasmic space"/>
    <property type="evidence" value="ECO:0007669"/>
    <property type="project" value="TreeGrafter"/>
</dbReference>
<evidence type="ECO:0000256" key="2">
    <source>
        <dbReference type="ARBA" id="ARBA00004418"/>
    </source>
</evidence>
<dbReference type="PANTHER" id="PTHR30404">
    <property type="entry name" value="N-ACETYLMURAMOYL-L-ALANINE AMIDASE"/>
    <property type="match status" value="1"/>
</dbReference>
<evidence type="ECO:0000313" key="13">
    <source>
        <dbReference type="EMBL" id="MBS7458719.1"/>
    </source>
</evidence>
<dbReference type="InterPro" id="IPR050695">
    <property type="entry name" value="N-acetylmuramoyl_amidase_3"/>
</dbReference>
<evidence type="ECO:0000256" key="10">
    <source>
        <dbReference type="SAM" id="SignalP"/>
    </source>
</evidence>
<dbReference type="Pfam" id="PF01476">
    <property type="entry name" value="LysM"/>
    <property type="match status" value="1"/>
</dbReference>
<dbReference type="Gene3D" id="2.60.40.3500">
    <property type="match status" value="1"/>
</dbReference>
<evidence type="ECO:0000256" key="1">
    <source>
        <dbReference type="ARBA" id="ARBA00001561"/>
    </source>
</evidence>
<feature type="chain" id="PRO_5042774284" description="N-acetylmuramoyl-L-alanine amidase AmiC" evidence="10">
    <location>
        <begin position="30"/>
        <end position="491"/>
    </location>
</feature>
<evidence type="ECO:0000256" key="3">
    <source>
        <dbReference type="ARBA" id="ARBA00010860"/>
    </source>
</evidence>
<dbReference type="PROSITE" id="PS51782">
    <property type="entry name" value="LYSM"/>
    <property type="match status" value="1"/>
</dbReference>
<dbReference type="EMBL" id="JAGQFT010000082">
    <property type="protein sequence ID" value="MBR0562903.1"/>
    <property type="molecule type" value="Genomic_DNA"/>
</dbReference>
<feature type="domain" description="LysM" evidence="11">
    <location>
        <begin position="428"/>
        <end position="471"/>
    </location>
</feature>
<comment type="similarity">
    <text evidence="3">Belongs to the N-acetylmuramoyl-L-alanine amidase 3 family.</text>
</comment>
<dbReference type="InterPro" id="IPR002508">
    <property type="entry name" value="MurNAc-LAA_cat"/>
</dbReference>
<sequence length="491" mass="50953">MRHVLRSLPIRVAASVAAAACFLAAPAQAGQVRTLHVVDVESHTRAVLELDASAEYTVFTLQNPSRLVVDLKASSLASGYRAPAPNGVVTGVRTGTPTEGDLRVVFDLAADVQPRSFLQSEGGTPQLILELRPTGTGAVAAVAEAAASTVGAAAAVAAPAAAAVAPAATARTIEEMFGSRQRDLVVAIDAGHGGKDPGALGGAGTKEKNVTLEVARELARVVDAEPGMKAMLTRDRDVFIPLQERYRKARAAKADIFVSIHADASPHETPSGSSVYVLSHRGASSEAARWLADRENAADLIGGVKLDGSDGVLASVLLDLSQSATMKASDDAAQHVLQGLRRLGKTHKSKVEYANFVVLRSPDVPSMLVETAFISNRDDERRLNDPAHRARLAQALLGGIREYFTAQPPPGTLFAARAEGNGGAGIERDYLVARGDTLSSIAARYGVTVSSLRAVNGLSGDTVKIGQRLRVPARSGLPVGGTFAGAGAPPG</sequence>
<dbReference type="Gene3D" id="3.10.350.10">
    <property type="entry name" value="LysM domain"/>
    <property type="match status" value="1"/>
</dbReference>
<evidence type="ECO:0000259" key="11">
    <source>
        <dbReference type="PROSITE" id="PS51782"/>
    </source>
</evidence>
<evidence type="ECO:0000256" key="6">
    <source>
        <dbReference type="ARBA" id="ARBA00022764"/>
    </source>
</evidence>
<keyword evidence="14" id="KW-1185">Reference proteome</keyword>
<dbReference type="SMART" id="SM00257">
    <property type="entry name" value="LysM"/>
    <property type="match status" value="1"/>
</dbReference>
<evidence type="ECO:0000313" key="12">
    <source>
        <dbReference type="EMBL" id="MBR0562903.1"/>
    </source>
</evidence>
<feature type="signal peptide" evidence="10">
    <location>
        <begin position="1"/>
        <end position="29"/>
    </location>
</feature>
<dbReference type="InterPro" id="IPR036779">
    <property type="entry name" value="LysM_dom_sf"/>
</dbReference>
<dbReference type="Gene3D" id="3.40.630.40">
    <property type="entry name" value="Zn-dependent exopeptidases"/>
    <property type="match status" value="1"/>
</dbReference>
<organism evidence="12">
    <name type="scientific">Coralloluteibacterium stylophorae</name>
    <dbReference type="NCBI Taxonomy" id="1776034"/>
    <lineage>
        <taxon>Bacteria</taxon>
        <taxon>Pseudomonadati</taxon>
        <taxon>Pseudomonadota</taxon>
        <taxon>Gammaproteobacteria</taxon>
        <taxon>Lysobacterales</taxon>
        <taxon>Lysobacteraceae</taxon>
        <taxon>Coralloluteibacterium</taxon>
    </lineage>
</organism>
<dbReference type="AlphaFoldDB" id="A0A8J7VVW2"/>
<evidence type="ECO:0000256" key="5">
    <source>
        <dbReference type="ARBA" id="ARBA00022729"/>
    </source>
</evidence>
<dbReference type="Pfam" id="PF11741">
    <property type="entry name" value="AMIN"/>
    <property type="match status" value="1"/>
</dbReference>
<dbReference type="GO" id="GO:0008745">
    <property type="term" value="F:N-acetylmuramoyl-L-alanine amidase activity"/>
    <property type="evidence" value="ECO:0007669"/>
    <property type="project" value="UniProtKB-EC"/>
</dbReference>
<dbReference type="EMBL" id="JAGQFT020000013">
    <property type="protein sequence ID" value="MBS7458719.1"/>
    <property type="molecule type" value="Genomic_DNA"/>
</dbReference>
<dbReference type="FunFam" id="3.40.630.40:FF:000001">
    <property type="entry name" value="N-acetylmuramoyl-L-alanine amidase"/>
    <property type="match status" value="1"/>
</dbReference>
<evidence type="ECO:0000256" key="7">
    <source>
        <dbReference type="ARBA" id="ARBA00022801"/>
    </source>
</evidence>
<dbReference type="CDD" id="cd00118">
    <property type="entry name" value="LysM"/>
    <property type="match status" value="1"/>
</dbReference>
<dbReference type="GO" id="GO:0009253">
    <property type="term" value="P:peptidoglycan catabolic process"/>
    <property type="evidence" value="ECO:0007669"/>
    <property type="project" value="InterPro"/>
</dbReference>
<dbReference type="SMART" id="SM00646">
    <property type="entry name" value="Ami_3"/>
    <property type="match status" value="1"/>
</dbReference>
<dbReference type="EC" id="3.5.1.28" evidence="4"/>
<keyword evidence="5 10" id="KW-0732">Signal</keyword>
<dbReference type="RefSeq" id="WP_211926824.1">
    <property type="nucleotide sequence ID" value="NZ_JAGQFT020000013.1"/>
</dbReference>
<keyword evidence="7 12" id="KW-0378">Hydrolase</keyword>
<protein>
    <recommendedName>
        <fullName evidence="9">N-acetylmuramoyl-L-alanine amidase AmiC</fullName>
        <ecNumber evidence="4">3.5.1.28</ecNumber>
    </recommendedName>
</protein>
<gene>
    <name evidence="13" type="ORF">KB893_016380</name>
    <name evidence="12" type="ORF">KB893_10300</name>
</gene>
<dbReference type="CDD" id="cd02696">
    <property type="entry name" value="MurNAc-LAA"/>
    <property type="match status" value="1"/>
</dbReference>
<evidence type="ECO:0000256" key="9">
    <source>
        <dbReference type="ARBA" id="ARBA00074581"/>
    </source>
</evidence>
<dbReference type="InterPro" id="IPR018392">
    <property type="entry name" value="LysM"/>
</dbReference>
<proteinExistence type="inferred from homology"/>
<dbReference type="GO" id="GO:0071555">
    <property type="term" value="P:cell wall organization"/>
    <property type="evidence" value="ECO:0007669"/>
    <property type="project" value="UniProtKB-KW"/>
</dbReference>
<comment type="catalytic activity">
    <reaction evidence="1">
        <text>Hydrolyzes the link between N-acetylmuramoyl residues and L-amino acid residues in certain cell-wall glycopeptides.</text>
        <dbReference type="EC" id="3.5.1.28"/>
    </reaction>
</comment>
<comment type="subcellular location">
    <subcellularLocation>
        <location evidence="2">Periplasm</location>
    </subcellularLocation>
</comment>
<comment type="caution">
    <text evidence="12">The sequence shown here is derived from an EMBL/GenBank/DDBJ whole genome shotgun (WGS) entry which is preliminary data.</text>
</comment>